<keyword evidence="3 6" id="KW-0547">Nucleotide-binding</keyword>
<dbReference type="EMBL" id="AP025943">
    <property type="protein sequence ID" value="BDL43530.1"/>
    <property type="molecule type" value="Genomic_DNA"/>
</dbReference>
<keyword evidence="6" id="KW-0460">Magnesium</keyword>
<feature type="binding site" evidence="6">
    <location>
        <position position="584"/>
    </location>
    <ligand>
        <name>ATP</name>
        <dbReference type="ChEBI" id="CHEBI:30616"/>
    </ligand>
</feature>
<dbReference type="PANTHER" id="PTHR30218:SF0">
    <property type="entry name" value="POLYPHOSPHATE KINASE"/>
    <property type="match status" value="1"/>
</dbReference>
<feature type="active site" description="Phosphohistidine intermediate" evidence="6">
    <location>
        <position position="427"/>
    </location>
</feature>
<feature type="domain" description="Polyphosphate kinase N-terminal" evidence="9">
    <location>
        <begin position="5"/>
        <end position="109"/>
    </location>
</feature>
<comment type="catalytic activity">
    <reaction evidence="6 7">
        <text>[phosphate](n) + ATP = [phosphate](n+1) + ADP</text>
        <dbReference type="Rhea" id="RHEA:19573"/>
        <dbReference type="Rhea" id="RHEA-COMP:9859"/>
        <dbReference type="Rhea" id="RHEA-COMP:14280"/>
        <dbReference type="ChEBI" id="CHEBI:16838"/>
        <dbReference type="ChEBI" id="CHEBI:30616"/>
        <dbReference type="ChEBI" id="CHEBI:456216"/>
        <dbReference type="EC" id="2.7.4.1"/>
    </reaction>
</comment>
<reference evidence="12" key="1">
    <citation type="submission" date="2022-06" db="EMBL/GenBank/DDBJ databases">
        <title>Akkermansia biwalacus sp. nov., an anaerobic mucin-degrading bacterium isolated from human intestine.</title>
        <authorList>
            <person name="Kobayashi Y."/>
            <person name="Inoue S."/>
            <person name="Kawahara T."/>
            <person name="Kohda N."/>
        </authorList>
    </citation>
    <scope>NUCLEOTIDE SEQUENCE</scope>
    <source>
        <strain evidence="12">WON2089</strain>
    </source>
</reference>
<dbReference type="Pfam" id="PF13089">
    <property type="entry name" value="PP_kinase_N"/>
    <property type="match status" value="1"/>
</dbReference>
<protein>
    <recommendedName>
        <fullName evidence="6 7">Polyphosphate kinase</fullName>
        <ecNumber evidence="6 7">2.7.4.1</ecNumber>
    </recommendedName>
    <alternativeName>
        <fullName evidence="6">ATP-polyphosphate phosphotransferase</fullName>
    </alternativeName>
    <alternativeName>
        <fullName evidence="6">Polyphosphoric acid kinase</fullName>
    </alternativeName>
</protein>
<dbReference type="Proteomes" id="UP001062263">
    <property type="component" value="Chromosome"/>
</dbReference>
<dbReference type="Gene3D" id="3.30.1840.10">
    <property type="entry name" value="Polyphosphate kinase middle domain"/>
    <property type="match status" value="1"/>
</dbReference>
<evidence type="ECO:0000259" key="11">
    <source>
        <dbReference type="Pfam" id="PF17941"/>
    </source>
</evidence>
<dbReference type="SUPFAM" id="SSF140356">
    <property type="entry name" value="PPK N-terminal domain-like"/>
    <property type="match status" value="1"/>
</dbReference>
<gene>
    <name evidence="6 12" type="primary">ppk</name>
    <name evidence="12" type="ORF">Abiwalacus_11040</name>
</gene>
<dbReference type="GO" id="GO:0016301">
    <property type="term" value="F:kinase activity"/>
    <property type="evidence" value="ECO:0007669"/>
    <property type="project" value="UniProtKB-KW"/>
</dbReference>
<name>A0ABN6QJI2_9BACT</name>
<comment type="similarity">
    <text evidence="6 7">Belongs to the polyphosphate kinase 1 (PPK1) family.</text>
</comment>
<evidence type="ECO:0000256" key="1">
    <source>
        <dbReference type="ARBA" id="ARBA00022553"/>
    </source>
</evidence>
<feature type="binding site" evidence="6">
    <location>
        <position position="397"/>
    </location>
    <ligand>
        <name>Mg(2+)</name>
        <dbReference type="ChEBI" id="CHEBI:18420"/>
    </ligand>
</feature>
<dbReference type="NCBIfam" id="NF003918">
    <property type="entry name" value="PRK05443.1-2"/>
    <property type="match status" value="1"/>
</dbReference>
<sequence>MSNEYINRELSWLEFNQRVLDQAVRTDLPLLERLKFLAITASNLDEFFMVRVGGLQMLRHSGSRVKDISGMTPTRQLKAIRTRVGRMIEDQYRLFHEEILPWMEVNGINPLALEDLSTSQKLTLEQYFNNQIFPLLTPLDMDAPEAPALPSLKLLMGVELRDNETGDVRVSVVALPDGLPRRVPVPSAETERYVMLEDLVRECIGSVFPGETVLSAAVFRVTRNGDIAVQEEDALDLADEMEEVLVARKFSECVRLEIESSAPVPLHDRIMLIVGAGKAETYDLKGPLMLSDFMEMAFAPGNDQLKVEQWSPQPSPAVDPAVSIFENIANGDILLNHPYESFEPVLRLVEEAAEDPDVIAIKQVLYRTARNSRIVAALKKAAESGKQVTALVELKARFDEARNLEKAEELQRSGVQVVYGVKGLKTHAKICLVVRREQGMLRRYCHFGTGNYNEVTAKIYTDISYLTCDDQLGADASQFFNSVTGRTKLMRFRKLYPSPALMKARLIELIEGEAERARQGEPARISAKMNSLQDVEIIDALYRAADAGVDIELNVRGICCLKTGPRPNGKVIRVVSIVDRYLEHARIFFFHHGGNHQLFIASADWMTRNLDKRVELMVPVINGRLARRLKSILDACFRDNVQACNILPDGSSEHVVRKKGQKAFRLQQYLTKEARRLAKDKERERQQMLEPHKPHE</sequence>
<evidence type="ECO:0000313" key="13">
    <source>
        <dbReference type="Proteomes" id="UP001062263"/>
    </source>
</evidence>
<organism evidence="12 13">
    <name type="scientific">Akkermansia biwaensis</name>
    <dbReference type="NCBI Taxonomy" id="2946555"/>
    <lineage>
        <taxon>Bacteria</taxon>
        <taxon>Pseudomonadati</taxon>
        <taxon>Verrucomicrobiota</taxon>
        <taxon>Verrucomicrobiia</taxon>
        <taxon>Verrucomicrobiales</taxon>
        <taxon>Akkermansiaceae</taxon>
        <taxon>Akkermansia</taxon>
    </lineage>
</organism>
<feature type="binding site" evidence="6">
    <location>
        <position position="43"/>
    </location>
    <ligand>
        <name>ATP</name>
        <dbReference type="ChEBI" id="CHEBI:30616"/>
    </ligand>
</feature>
<feature type="domain" description="Polyphosphate kinase C-terminal" evidence="11">
    <location>
        <begin position="323"/>
        <end position="487"/>
    </location>
</feature>
<dbReference type="InterPro" id="IPR025200">
    <property type="entry name" value="PPK_C_dom2"/>
</dbReference>
<keyword evidence="2 6" id="KW-0808">Transferase</keyword>
<evidence type="ECO:0000256" key="3">
    <source>
        <dbReference type="ARBA" id="ARBA00022741"/>
    </source>
</evidence>
<dbReference type="InterPro" id="IPR024953">
    <property type="entry name" value="PP_kinase_middle"/>
</dbReference>
<dbReference type="CDD" id="cd09168">
    <property type="entry name" value="PLDc_PaPPK1_C2_like"/>
    <property type="match status" value="1"/>
</dbReference>
<dbReference type="CDD" id="cd09165">
    <property type="entry name" value="PLDc_PaPPK1_C1_like"/>
    <property type="match status" value="1"/>
</dbReference>
<evidence type="ECO:0000256" key="5">
    <source>
        <dbReference type="ARBA" id="ARBA00022840"/>
    </source>
</evidence>
<feature type="domain" description="Polyphosphate kinase middle" evidence="8">
    <location>
        <begin position="120"/>
        <end position="296"/>
    </location>
</feature>
<keyword evidence="1 6" id="KW-0597">Phosphoprotein</keyword>
<dbReference type="EC" id="2.7.4.1" evidence="6 7"/>
<dbReference type="Gene3D" id="3.30.870.10">
    <property type="entry name" value="Endonuclease Chain A"/>
    <property type="match status" value="2"/>
</dbReference>
<feature type="binding site" evidence="6">
    <location>
        <position position="460"/>
    </location>
    <ligand>
        <name>ATP</name>
        <dbReference type="ChEBI" id="CHEBI:30616"/>
    </ligand>
</feature>
<dbReference type="SUPFAM" id="SSF56024">
    <property type="entry name" value="Phospholipase D/nuclease"/>
    <property type="match status" value="2"/>
</dbReference>
<evidence type="ECO:0000256" key="6">
    <source>
        <dbReference type="HAMAP-Rule" id="MF_00347"/>
    </source>
</evidence>
<comment type="PTM">
    <text evidence="6 7">An intermediate of this reaction is the autophosphorylated ppk in which a phosphate is covalently linked to a histidine residue through a N-P bond.</text>
</comment>
<feature type="binding site" evidence="6">
    <location>
        <position position="556"/>
    </location>
    <ligand>
        <name>ATP</name>
        <dbReference type="ChEBI" id="CHEBI:30616"/>
    </ligand>
</feature>
<dbReference type="SUPFAM" id="SSF143724">
    <property type="entry name" value="PHP14-like"/>
    <property type="match status" value="1"/>
</dbReference>
<dbReference type="NCBIfam" id="TIGR03705">
    <property type="entry name" value="poly_P_kin"/>
    <property type="match status" value="1"/>
</dbReference>
<evidence type="ECO:0000259" key="10">
    <source>
        <dbReference type="Pfam" id="PF13090"/>
    </source>
</evidence>
<evidence type="ECO:0000256" key="2">
    <source>
        <dbReference type="ARBA" id="ARBA00022679"/>
    </source>
</evidence>
<keyword evidence="4 6" id="KW-0418">Kinase</keyword>
<dbReference type="NCBIfam" id="NF003917">
    <property type="entry name" value="PRK05443.1-1"/>
    <property type="match status" value="1"/>
</dbReference>
<comment type="cofactor">
    <cofactor evidence="6">
        <name>Mg(2+)</name>
        <dbReference type="ChEBI" id="CHEBI:18420"/>
    </cofactor>
</comment>
<feature type="domain" description="Polyphosphate kinase C-terminal" evidence="10">
    <location>
        <begin position="498"/>
        <end position="666"/>
    </location>
</feature>
<proteinExistence type="inferred from homology"/>
<keyword evidence="5 6" id="KW-0067">ATP-binding</keyword>
<evidence type="ECO:0000256" key="7">
    <source>
        <dbReference type="RuleBase" id="RU003800"/>
    </source>
</evidence>
<dbReference type="InterPro" id="IPR041108">
    <property type="entry name" value="PP_kinase_C_1"/>
</dbReference>
<dbReference type="PANTHER" id="PTHR30218">
    <property type="entry name" value="POLYPHOSPHATE KINASE"/>
    <property type="match status" value="1"/>
</dbReference>
<comment type="function">
    <text evidence="6 7">Catalyzes the reversible transfer of the terminal phosphate of ATP to form a long-chain polyphosphate (polyP).</text>
</comment>
<dbReference type="Gene3D" id="1.20.58.310">
    <property type="entry name" value="Polyphosphate kinase N-terminal domain"/>
    <property type="match status" value="1"/>
</dbReference>
<dbReference type="RefSeq" id="WP_215435643.1">
    <property type="nucleotide sequence ID" value="NZ_AP025943.1"/>
</dbReference>
<dbReference type="Pfam" id="PF17941">
    <property type="entry name" value="PP_kinase_C_1"/>
    <property type="match status" value="1"/>
</dbReference>
<feature type="binding site" evidence="6">
    <location>
        <position position="367"/>
    </location>
    <ligand>
        <name>Mg(2+)</name>
        <dbReference type="ChEBI" id="CHEBI:18420"/>
    </ligand>
</feature>
<dbReference type="Pfam" id="PF13090">
    <property type="entry name" value="PP_kinase_C"/>
    <property type="match status" value="1"/>
</dbReference>
<dbReference type="InterPro" id="IPR036830">
    <property type="entry name" value="PP_kinase_middle_dom_sf"/>
</dbReference>
<dbReference type="NCBIfam" id="NF003921">
    <property type="entry name" value="PRK05443.2-2"/>
    <property type="match status" value="1"/>
</dbReference>
<evidence type="ECO:0000256" key="4">
    <source>
        <dbReference type="ARBA" id="ARBA00022777"/>
    </source>
</evidence>
<dbReference type="InterPro" id="IPR025198">
    <property type="entry name" value="PPK_N_dom"/>
</dbReference>
<evidence type="ECO:0000259" key="9">
    <source>
        <dbReference type="Pfam" id="PF13089"/>
    </source>
</evidence>
<keyword evidence="6" id="KW-0479">Metal-binding</keyword>
<evidence type="ECO:0000259" key="8">
    <source>
        <dbReference type="Pfam" id="PF02503"/>
    </source>
</evidence>
<dbReference type="Pfam" id="PF02503">
    <property type="entry name" value="PP_kinase"/>
    <property type="match status" value="1"/>
</dbReference>
<evidence type="ECO:0000313" key="12">
    <source>
        <dbReference type="EMBL" id="BDL43530.1"/>
    </source>
</evidence>
<dbReference type="PIRSF" id="PIRSF015589">
    <property type="entry name" value="PP_kinase"/>
    <property type="match status" value="1"/>
</dbReference>
<keyword evidence="13" id="KW-1185">Reference proteome</keyword>
<dbReference type="HAMAP" id="MF_00347">
    <property type="entry name" value="Polyphosphate_kinase"/>
    <property type="match status" value="1"/>
</dbReference>
<dbReference type="InterPro" id="IPR003414">
    <property type="entry name" value="PP_kinase"/>
</dbReference>
<dbReference type="InterPro" id="IPR036832">
    <property type="entry name" value="PPK_N_dom_sf"/>
</dbReference>
<accession>A0ABN6QJI2</accession>